<dbReference type="Pfam" id="PF20436">
    <property type="entry name" value="LonB_AAA-LID"/>
    <property type="match status" value="1"/>
</dbReference>
<dbReference type="InterPro" id="IPR020568">
    <property type="entry name" value="Ribosomal_Su5_D2-typ_SF"/>
</dbReference>
<evidence type="ECO:0000256" key="1">
    <source>
        <dbReference type="ARBA" id="ARBA00022670"/>
    </source>
</evidence>
<dbReference type="InterPro" id="IPR027065">
    <property type="entry name" value="Lon_Prtase"/>
</dbReference>
<evidence type="ECO:0000313" key="6">
    <source>
        <dbReference type="Proteomes" id="UP000532440"/>
    </source>
</evidence>
<dbReference type="Gene3D" id="1.10.8.60">
    <property type="match status" value="1"/>
</dbReference>
<evidence type="ECO:0000256" key="2">
    <source>
        <dbReference type="PROSITE-ProRule" id="PRU01122"/>
    </source>
</evidence>
<dbReference type="SUPFAM" id="SSF52540">
    <property type="entry name" value="P-loop containing nucleoside triphosphate hydrolases"/>
    <property type="match status" value="1"/>
</dbReference>
<dbReference type="InterPro" id="IPR041699">
    <property type="entry name" value="AAA_32"/>
</dbReference>
<keyword evidence="2" id="KW-0720">Serine protease</keyword>
<dbReference type="GO" id="GO:0006508">
    <property type="term" value="P:proteolysis"/>
    <property type="evidence" value="ECO:0007669"/>
    <property type="project" value="UniProtKB-KW"/>
</dbReference>
<feature type="domain" description="Lon proteolytic" evidence="4">
    <location>
        <begin position="563"/>
        <end position="758"/>
    </location>
</feature>
<keyword evidence="2" id="KW-0378">Hydrolase</keyword>
<dbReference type="EMBL" id="JACHGB010000005">
    <property type="protein sequence ID" value="MBB5272904.1"/>
    <property type="molecule type" value="Genomic_DNA"/>
</dbReference>
<dbReference type="InterPro" id="IPR027417">
    <property type="entry name" value="P-loop_NTPase"/>
</dbReference>
<dbReference type="Pfam" id="PF13654">
    <property type="entry name" value="AAA_32"/>
    <property type="match status" value="1"/>
</dbReference>
<gene>
    <name evidence="5" type="ORF">HNQ70_002927</name>
</gene>
<name>A0A7W8HIX1_9BURK</name>
<dbReference type="AlphaFoldDB" id="A0A7W8HIX1"/>
<sequence length="807" mass="88529">MPITPLTAAQVRRACDPAQFAFETTAELAPSQEILGQQRASEAVEFGVGIRQPGYNLFVVGTPGLGRRTLVERLLDDAKAAHGRPGDWCYVNNFAEPQRPLALGLPAGRGAKLREDVAQWIKELREAIPAAFDTDEYRDRLGRIDTEFNERQQKAFESLGERSSADGIALLRTPTGFSFAPLSEREIMNPEQFGKLSAEEQHAIGEKMRRYEAELETVARQLMLWRRERAEEIRKLNEEVVEYAVGRSTTELRSSYEDLPEVAAYLDAARADVIAHVDDFRKPAEGTAEVDGMVVKTEIDFSRYKVNAIVANEPDGAAPVVFEDHPTYGNLVGRVEHLSQFGALVTNFGLIRNGALHRANGGFLLIDAEKLLQQPYAWDGLKRALRTREIRIDSLAQFYSLVSTLSLEPQPIPLDVKVVLFGPPYLYAMLEAYDPDFAALFKVAAEFSEDVPWTDESAATLARLVSCIVKADGLRPFTAAAVALVIEETSRLAGDATKLTAHVRSVEEMLQESDYWAGKGGRERVEAEHVEHAVHSRVERSALTRDRLREAVLRNLIMIDTEGAVAGQVNGLAVYSIGKASFGMPQRITATTRNGRGEVVDIHREIALSGAIHSKGVLTLASFLAMRFGRRRGLSLSATLSFEQTYGMIDGDSASVAELCALMSSLSGVPLRQDCAITGSINQHGQVQAIGGINEKVEGFFDLCRERGLTGRQTVIMPAANREHLMLRRDVVDAVREGRFHVVTVTHVDEALELLAGMPAGAEDAGGNFPRDSVNAHAAARLAQFEADAVPKGASQRGNQGHGRRTH</sequence>
<dbReference type="Gene3D" id="3.30.230.10">
    <property type="match status" value="1"/>
</dbReference>
<dbReference type="Proteomes" id="UP000532440">
    <property type="component" value="Unassembled WGS sequence"/>
</dbReference>
<protein>
    <recommendedName>
        <fullName evidence="2">endopeptidase La</fullName>
        <ecNumber evidence="2">3.4.21.53</ecNumber>
    </recommendedName>
</protein>
<feature type="region of interest" description="Disordered" evidence="3">
    <location>
        <begin position="787"/>
        <end position="807"/>
    </location>
</feature>
<keyword evidence="1 2" id="KW-0645">Protease</keyword>
<dbReference type="InterPro" id="IPR046844">
    <property type="entry name" value="Lon-like_helical"/>
</dbReference>
<dbReference type="PRINTS" id="PR00830">
    <property type="entry name" value="ENDOLAPTASE"/>
</dbReference>
<comment type="caution">
    <text evidence="5">The sequence shown here is derived from an EMBL/GenBank/DDBJ whole genome shotgun (WGS) entry which is preliminary data.</text>
</comment>
<feature type="active site" evidence="2">
    <location>
        <position position="696"/>
    </location>
</feature>
<dbReference type="RefSeq" id="WP_183968896.1">
    <property type="nucleotide sequence ID" value="NZ_BAABEW010000012.1"/>
</dbReference>
<keyword evidence="6" id="KW-1185">Reference proteome</keyword>
<proteinExistence type="inferred from homology"/>
<comment type="catalytic activity">
    <reaction evidence="2">
        <text>Hydrolysis of proteins in presence of ATP.</text>
        <dbReference type="EC" id="3.4.21.53"/>
    </reaction>
</comment>
<organism evidence="5 6">
    <name type="scientific">Quisquiliibacterium transsilvanicum</name>
    <dbReference type="NCBI Taxonomy" id="1549638"/>
    <lineage>
        <taxon>Bacteria</taxon>
        <taxon>Pseudomonadati</taxon>
        <taxon>Pseudomonadota</taxon>
        <taxon>Betaproteobacteria</taxon>
        <taxon>Burkholderiales</taxon>
        <taxon>Burkholderiaceae</taxon>
        <taxon>Quisquiliibacterium</taxon>
    </lineage>
</organism>
<dbReference type="SUPFAM" id="SSF54211">
    <property type="entry name" value="Ribosomal protein S5 domain 2-like"/>
    <property type="match status" value="1"/>
</dbReference>
<dbReference type="GO" id="GO:0005524">
    <property type="term" value="F:ATP binding"/>
    <property type="evidence" value="ECO:0007669"/>
    <property type="project" value="InterPro"/>
</dbReference>
<comment type="similarity">
    <text evidence="2">Belongs to the peptidase S16 family.</text>
</comment>
<dbReference type="PANTHER" id="PTHR10046">
    <property type="entry name" value="ATP DEPENDENT LON PROTEASE FAMILY MEMBER"/>
    <property type="match status" value="1"/>
</dbReference>
<dbReference type="GO" id="GO:0030163">
    <property type="term" value="P:protein catabolic process"/>
    <property type="evidence" value="ECO:0007669"/>
    <property type="project" value="InterPro"/>
</dbReference>
<feature type="active site" evidence="2">
    <location>
        <position position="653"/>
    </location>
</feature>
<dbReference type="GO" id="GO:0004176">
    <property type="term" value="F:ATP-dependent peptidase activity"/>
    <property type="evidence" value="ECO:0007669"/>
    <property type="project" value="UniProtKB-UniRule"/>
</dbReference>
<dbReference type="Pfam" id="PF05362">
    <property type="entry name" value="Lon_C"/>
    <property type="match status" value="1"/>
</dbReference>
<dbReference type="PROSITE" id="PS51786">
    <property type="entry name" value="LON_PROTEOLYTIC"/>
    <property type="match status" value="1"/>
</dbReference>
<dbReference type="GO" id="GO:0004252">
    <property type="term" value="F:serine-type endopeptidase activity"/>
    <property type="evidence" value="ECO:0007669"/>
    <property type="project" value="UniProtKB-UniRule"/>
</dbReference>
<dbReference type="InterPro" id="IPR008269">
    <property type="entry name" value="Lon_proteolytic"/>
</dbReference>
<dbReference type="Pfam" id="PF20437">
    <property type="entry name" value="LonC_helical"/>
    <property type="match status" value="1"/>
</dbReference>
<dbReference type="EC" id="3.4.21.53" evidence="2"/>
<dbReference type="Gene3D" id="3.40.50.300">
    <property type="entry name" value="P-loop containing nucleotide triphosphate hydrolases"/>
    <property type="match status" value="2"/>
</dbReference>
<reference evidence="5 6" key="1">
    <citation type="submission" date="2020-08" db="EMBL/GenBank/DDBJ databases">
        <title>Genomic Encyclopedia of Type Strains, Phase IV (KMG-IV): sequencing the most valuable type-strain genomes for metagenomic binning, comparative biology and taxonomic classification.</title>
        <authorList>
            <person name="Goeker M."/>
        </authorList>
    </citation>
    <scope>NUCLEOTIDE SEQUENCE [LARGE SCALE GENOMIC DNA]</scope>
    <source>
        <strain evidence="5 6">DSM 29781</strain>
    </source>
</reference>
<evidence type="ECO:0000313" key="5">
    <source>
        <dbReference type="EMBL" id="MBB5272904.1"/>
    </source>
</evidence>
<dbReference type="InterPro" id="IPR014721">
    <property type="entry name" value="Ribsml_uS5_D2-typ_fold_subgr"/>
</dbReference>
<dbReference type="InterPro" id="IPR046843">
    <property type="entry name" value="LonB_AAA-LID"/>
</dbReference>
<evidence type="ECO:0000256" key="3">
    <source>
        <dbReference type="SAM" id="MobiDB-lite"/>
    </source>
</evidence>
<evidence type="ECO:0000259" key="4">
    <source>
        <dbReference type="PROSITE" id="PS51786"/>
    </source>
</evidence>
<accession>A0A7W8HIX1</accession>